<evidence type="ECO:0000313" key="2">
    <source>
        <dbReference type="EMBL" id="KRY52524.1"/>
    </source>
</evidence>
<feature type="transmembrane region" description="Helical" evidence="1">
    <location>
        <begin position="47"/>
        <end position="66"/>
    </location>
</feature>
<keyword evidence="1" id="KW-0812">Transmembrane</keyword>
<name>A0A0V1CU16_TRIBR</name>
<dbReference type="Proteomes" id="UP000054653">
    <property type="component" value="Unassembled WGS sequence"/>
</dbReference>
<keyword evidence="1" id="KW-1133">Transmembrane helix</keyword>
<comment type="caution">
    <text evidence="2">The sequence shown here is derived from an EMBL/GenBank/DDBJ whole genome shotgun (WGS) entry which is preliminary data.</text>
</comment>
<proteinExistence type="predicted"/>
<sequence length="135" mass="15519">MPLKVTESADKFAIWNPLANIYCLEHFIPKERDIEIRMSVIQRIMQLCSLNLLLQMLYVLSFFTNYSHFMNCCSMNIFLIGGCCVLDNSCNLISQTCESYRVMGEPVNFFKSSSYLCDGVGSVDREKETEVQREG</sequence>
<keyword evidence="3" id="KW-1185">Reference proteome</keyword>
<dbReference type="AlphaFoldDB" id="A0A0V1CU16"/>
<organism evidence="2 3">
    <name type="scientific">Trichinella britovi</name>
    <name type="common">Parasitic roundworm</name>
    <dbReference type="NCBI Taxonomy" id="45882"/>
    <lineage>
        <taxon>Eukaryota</taxon>
        <taxon>Metazoa</taxon>
        <taxon>Ecdysozoa</taxon>
        <taxon>Nematoda</taxon>
        <taxon>Enoplea</taxon>
        <taxon>Dorylaimia</taxon>
        <taxon>Trichinellida</taxon>
        <taxon>Trichinellidae</taxon>
        <taxon>Trichinella</taxon>
    </lineage>
</organism>
<accession>A0A0V1CU16</accession>
<protein>
    <submittedName>
        <fullName evidence="2">Uncharacterized protein</fullName>
    </submittedName>
</protein>
<evidence type="ECO:0000256" key="1">
    <source>
        <dbReference type="SAM" id="Phobius"/>
    </source>
</evidence>
<reference evidence="2 3" key="1">
    <citation type="submission" date="2015-01" db="EMBL/GenBank/DDBJ databases">
        <title>Evolution of Trichinella species and genotypes.</title>
        <authorList>
            <person name="Korhonen P.K."/>
            <person name="Edoardo P."/>
            <person name="Giuseppe L.R."/>
            <person name="Gasser R.B."/>
        </authorList>
    </citation>
    <scope>NUCLEOTIDE SEQUENCE [LARGE SCALE GENOMIC DNA]</scope>
    <source>
        <strain evidence="2">ISS120</strain>
    </source>
</reference>
<gene>
    <name evidence="2" type="ORF">T03_8732</name>
</gene>
<dbReference type="EMBL" id="JYDI01000103">
    <property type="protein sequence ID" value="KRY52524.1"/>
    <property type="molecule type" value="Genomic_DNA"/>
</dbReference>
<evidence type="ECO:0000313" key="3">
    <source>
        <dbReference type="Proteomes" id="UP000054653"/>
    </source>
</evidence>
<keyword evidence="1" id="KW-0472">Membrane</keyword>